<evidence type="ECO:0000313" key="3">
    <source>
        <dbReference type="EMBL" id="RGN08423.1"/>
    </source>
</evidence>
<evidence type="ECO:0000313" key="5">
    <source>
        <dbReference type="Proteomes" id="UP000261245"/>
    </source>
</evidence>
<gene>
    <name evidence="4" type="ORF">DW250_10685</name>
    <name evidence="3" type="ORF">DXB80_09460</name>
    <name evidence="1" type="ORF">NNC55_05135</name>
    <name evidence="2" type="ORF">ONT05_02780</name>
</gene>
<evidence type="ECO:0000313" key="6">
    <source>
        <dbReference type="Proteomes" id="UP000286501"/>
    </source>
</evidence>
<dbReference type="GO" id="GO:0016740">
    <property type="term" value="F:transferase activity"/>
    <property type="evidence" value="ECO:0007669"/>
    <property type="project" value="UniProtKB-KW"/>
</dbReference>
<accession>A0A3E5ADE0</accession>
<dbReference type="SUPFAM" id="SSF55729">
    <property type="entry name" value="Acyl-CoA N-acyltransferases (Nat)"/>
    <property type="match status" value="1"/>
</dbReference>
<dbReference type="Proteomes" id="UP001204486">
    <property type="component" value="Unassembled WGS sequence"/>
</dbReference>
<protein>
    <submittedName>
        <fullName evidence="4">N-acetyltransferase</fullName>
    </submittedName>
</protein>
<dbReference type="EMBL" id="QSUC01000024">
    <property type="protein sequence ID" value="RGN08423.1"/>
    <property type="molecule type" value="Genomic_DNA"/>
</dbReference>
<dbReference type="PANTHER" id="PTHR41368:SF1">
    <property type="entry name" value="PROTEIN YGHO"/>
    <property type="match status" value="1"/>
</dbReference>
<keyword evidence="4" id="KW-0808">Transferase</keyword>
<dbReference type="RefSeq" id="WP_117728279.1">
    <property type="nucleotide sequence ID" value="NZ_JANDWK010000009.1"/>
</dbReference>
<organism evidence="4 6">
    <name type="scientific">Segatella copri</name>
    <dbReference type="NCBI Taxonomy" id="165179"/>
    <lineage>
        <taxon>Bacteria</taxon>
        <taxon>Pseudomonadati</taxon>
        <taxon>Bacteroidota</taxon>
        <taxon>Bacteroidia</taxon>
        <taxon>Bacteroidales</taxon>
        <taxon>Prevotellaceae</taxon>
        <taxon>Segatella</taxon>
    </lineage>
</organism>
<dbReference type="PANTHER" id="PTHR41368">
    <property type="entry name" value="PROTEIN YGHO"/>
    <property type="match status" value="1"/>
</dbReference>
<dbReference type="Gene3D" id="3.40.630.30">
    <property type="match status" value="1"/>
</dbReference>
<comment type="caution">
    <text evidence="4">The sequence shown here is derived from an EMBL/GenBank/DDBJ whole genome shotgun (WGS) entry which is preliminary data.</text>
</comment>
<sequence>MNDEIRIIPITTKKGLKTFIQFHYDLYRGHKFAIPFLRFDEMNTLDPKKNPAFEFCEAQYFLAVDSEARIVGRIAAIINHRANAHWNKKQVRFGWFDFVDNVAVSCALLRAVENWGKSRGMNECVGPLGFTDMDREGLLIEGFDRKSTMYINYNYPYYKTHLESYPLYEKDNDWLEYRIRVPKETPAKFAKTAQMIESRYNLHVHKFTRRELTSGGMGRKVFEIVNETYKNLYDFQQLTEKQIDEYVNSYIKKADLNLVTGVVDGNAGNKLVAFGVSFPSFTDALREIGNGKLFPTGWLKVLKVLKWHKTDTVDLLLIGVLPEYRKKGANALIFADLIEQYRRYGFKWAEAMPQMETNTGVQSQWQYLESEQHRRHRCYKKKI</sequence>
<reference evidence="2" key="3">
    <citation type="submission" date="2022-11" db="EMBL/GenBank/DDBJ databases">
        <title>Genomic repertoires linked with pathogenic potency of arthritogenic Prevotella copri isolated from the gut of rheumatoid arthritis patients.</title>
        <authorList>
            <person name="Nii T."/>
            <person name="Maeda Y."/>
            <person name="Motooka D."/>
            <person name="Naito M."/>
            <person name="Matsumoto Y."/>
            <person name="Ogawa T."/>
            <person name="Oguro-Igashira E."/>
            <person name="Kishikawa T."/>
            <person name="Yamashita M."/>
            <person name="Koizumi S."/>
            <person name="Kurakawa T."/>
            <person name="Okumura R."/>
            <person name="Kayama H."/>
            <person name="Murakami M."/>
            <person name="Sakaguchi T."/>
            <person name="Das B."/>
            <person name="Nakamura S."/>
            <person name="Okada Y."/>
            <person name="Kumanogoh A."/>
            <person name="Takeda K."/>
        </authorList>
    </citation>
    <scope>NUCLEOTIDE SEQUENCE</scope>
    <source>
        <strain evidence="2">N016-13</strain>
    </source>
</reference>
<dbReference type="EMBL" id="JANDWN010000009">
    <property type="protein sequence ID" value="MCP9599339.1"/>
    <property type="molecule type" value="Genomic_DNA"/>
</dbReference>
<dbReference type="AlphaFoldDB" id="A0A3E5ADE0"/>
<reference evidence="5 6" key="1">
    <citation type="submission" date="2018-08" db="EMBL/GenBank/DDBJ databases">
        <title>A genome reference for cultivated species of the human gut microbiota.</title>
        <authorList>
            <person name="Zou Y."/>
            <person name="Xue W."/>
            <person name="Luo G."/>
        </authorList>
    </citation>
    <scope>NUCLEOTIDE SEQUENCE [LARGE SCALE GENOMIC DNA]</scope>
    <source>
        <strain evidence="4 6">AM22-1</strain>
        <strain evidence="3 5">OM06-11</strain>
    </source>
</reference>
<evidence type="ECO:0000313" key="1">
    <source>
        <dbReference type="EMBL" id="MCP9599339.1"/>
    </source>
</evidence>
<proteinExistence type="predicted"/>
<dbReference type="InterPro" id="IPR016181">
    <property type="entry name" value="Acyl_CoA_acyltransferase"/>
</dbReference>
<dbReference type="Proteomes" id="UP000286501">
    <property type="component" value="Unassembled WGS sequence"/>
</dbReference>
<name>A0A3E5ADE0_9BACT</name>
<dbReference type="EMBL" id="QRIN01000045">
    <property type="protein sequence ID" value="RHG64439.1"/>
    <property type="molecule type" value="Genomic_DNA"/>
</dbReference>
<evidence type="ECO:0000313" key="2">
    <source>
        <dbReference type="EMBL" id="MCW4092491.1"/>
    </source>
</evidence>
<reference evidence="1" key="2">
    <citation type="submission" date="2022-07" db="EMBL/GenBank/DDBJ databases">
        <title>Prevotella copri.</title>
        <authorList>
            <person name="Yang C."/>
        </authorList>
    </citation>
    <scope>NUCLEOTIDE SEQUENCE</scope>
    <source>
        <strain evidence="1">HF1476</strain>
    </source>
</reference>
<dbReference type="InterPro" id="IPR039968">
    <property type="entry name" value="BcerS-like"/>
</dbReference>
<dbReference type="Proteomes" id="UP001209074">
    <property type="component" value="Unassembled WGS sequence"/>
</dbReference>
<dbReference type="Proteomes" id="UP000261245">
    <property type="component" value="Unassembled WGS sequence"/>
</dbReference>
<evidence type="ECO:0000313" key="4">
    <source>
        <dbReference type="EMBL" id="RHG64439.1"/>
    </source>
</evidence>
<dbReference type="EMBL" id="JAPDUS010000003">
    <property type="protein sequence ID" value="MCW4092491.1"/>
    <property type="molecule type" value="Genomic_DNA"/>
</dbReference>